<reference evidence="1 2" key="1">
    <citation type="submission" date="2017-02" db="EMBL/GenBank/DDBJ databases">
        <authorList>
            <person name="Peterson S.W."/>
        </authorList>
    </citation>
    <scope>NUCLEOTIDE SEQUENCE [LARGE SCALE GENOMIC DNA]</scope>
    <source>
        <strain evidence="1 2">S285</strain>
    </source>
</reference>
<gene>
    <name evidence="1" type="ORF">B1812_18950</name>
</gene>
<proteinExistence type="predicted"/>
<evidence type="ECO:0000313" key="1">
    <source>
        <dbReference type="EMBL" id="ARN82825.1"/>
    </source>
</evidence>
<dbReference type="OrthoDB" id="8439944at2"/>
<dbReference type="EMBL" id="CP019948">
    <property type="protein sequence ID" value="ARN82825.1"/>
    <property type="molecule type" value="Genomic_DNA"/>
</dbReference>
<accession>A0A1W6MZ23</accession>
<evidence type="ECO:0000313" key="2">
    <source>
        <dbReference type="Proteomes" id="UP000193978"/>
    </source>
</evidence>
<keyword evidence="2" id="KW-1185">Reference proteome</keyword>
<dbReference type="Proteomes" id="UP000193978">
    <property type="component" value="Chromosome"/>
</dbReference>
<protein>
    <submittedName>
        <fullName evidence="1">Uncharacterized protein</fullName>
    </submittedName>
</protein>
<name>A0A1W6MZ23_9HYPH</name>
<dbReference type="STRING" id="655015.B1812_18950"/>
<sequence>MRHPFFNLTHLVLRRGESDFALQEAAQGVVVTLGPDTAVFARPGATVSRWPGAKILARQTPHPTPRRGWLARELDTFKRVAFGGGDVKLSMIKTLGKQRETLLSAGDGAVAEKLDLNEYAREGAPPLLLLQPSYLCSGAEISMASAACDASTMSWARALYVYRAEPPQDLSRPAILCLSGRTLVWSERLEPGDSRDFALGNVIAATLNVSSRLRPTSQCHPDDFRAEIVGENRADTAQEAEPTRGLWPSARILLESLRAREGFFVCEMTNYSRSPAFVFIQLNRSNLYGGSGLVGLAIRLLGAFFRLSHLTFGN</sequence>
<dbReference type="KEGG" id="mbry:B1812_18950"/>
<dbReference type="AlphaFoldDB" id="A0A1W6MZ23"/>
<organism evidence="1 2">
    <name type="scientific">Methylocystis bryophila</name>
    <dbReference type="NCBI Taxonomy" id="655015"/>
    <lineage>
        <taxon>Bacteria</taxon>
        <taxon>Pseudomonadati</taxon>
        <taxon>Pseudomonadota</taxon>
        <taxon>Alphaproteobacteria</taxon>
        <taxon>Hyphomicrobiales</taxon>
        <taxon>Methylocystaceae</taxon>
        <taxon>Methylocystis</taxon>
    </lineage>
</organism>
<dbReference type="RefSeq" id="WP_085772962.1">
    <property type="nucleotide sequence ID" value="NZ_AP027149.1"/>
</dbReference>